<evidence type="ECO:0000313" key="5">
    <source>
        <dbReference type="EMBL" id="MFD1889410.1"/>
    </source>
</evidence>
<comment type="caution">
    <text evidence="5">The sequence shown here is derived from an EMBL/GenBank/DDBJ whole genome shotgun (WGS) entry which is preliminary data.</text>
</comment>
<dbReference type="RefSeq" id="WP_343872137.1">
    <property type="nucleotide sequence ID" value="NZ_BAAAIX010000006.1"/>
</dbReference>
<evidence type="ECO:0000259" key="4">
    <source>
        <dbReference type="Pfam" id="PF13579"/>
    </source>
</evidence>
<dbReference type="Pfam" id="PF00534">
    <property type="entry name" value="Glycos_transf_1"/>
    <property type="match status" value="1"/>
</dbReference>
<feature type="domain" description="Glycosyl transferase family 1" evidence="3">
    <location>
        <begin position="208"/>
        <end position="369"/>
    </location>
</feature>
<dbReference type="Gene3D" id="3.40.50.2000">
    <property type="entry name" value="Glycogen Phosphorylase B"/>
    <property type="match status" value="2"/>
</dbReference>
<keyword evidence="2" id="KW-0808">Transferase</keyword>
<dbReference type="CDD" id="cd03794">
    <property type="entry name" value="GT4_WbuB-like"/>
    <property type="match status" value="1"/>
</dbReference>
<sequence length="395" mass="43557">MSQARTRRALVVNQYAFPREYGGITRNFDMFSRLAKWDFRIISSQRHHMTGELMSSVDRRFNLVPVPAYAGNGGKRVLGWGVFAVEAFVTGLGKHCDVVFASSPQLLAPVAGLALAKVRRKPFVMEVRDLWPESLVSGGSLKAGSALHKVLVAVERTLYREAAQIVVVTDGWADHFRSLGIDTGKITVVPNGADLDEFDVPETKQELRRRYGLERFTAVFSGSHSSYVGLDLILEAAHQLPDVDFLLIGSGARKQWAVDEVAARGLTNVRFHGQVDKTELVRLLKACDAGLHTVTAQAVFNKGMSPNKLYDYMASGLMVVSNARQPLAKVISDDEVGAVVDPDQLVEGIRRVRDADQATRERWHTRARQLMTDRFGLQASADLLEAALDRAVAEG</sequence>
<dbReference type="PANTHER" id="PTHR46401:SF2">
    <property type="entry name" value="GLYCOSYLTRANSFERASE WBBK-RELATED"/>
    <property type="match status" value="1"/>
</dbReference>
<reference evidence="6" key="1">
    <citation type="journal article" date="2019" name="Int. J. Syst. Evol. Microbiol.">
        <title>The Global Catalogue of Microorganisms (GCM) 10K type strain sequencing project: providing services to taxonomists for standard genome sequencing and annotation.</title>
        <authorList>
            <consortium name="The Broad Institute Genomics Platform"/>
            <consortium name="The Broad Institute Genome Sequencing Center for Infectious Disease"/>
            <person name="Wu L."/>
            <person name="Ma J."/>
        </authorList>
    </citation>
    <scope>NUCLEOTIDE SEQUENCE [LARGE SCALE GENOMIC DNA]</scope>
    <source>
        <strain evidence="6">CAIM 431</strain>
    </source>
</reference>
<evidence type="ECO:0000256" key="2">
    <source>
        <dbReference type="ARBA" id="ARBA00022679"/>
    </source>
</evidence>
<evidence type="ECO:0000313" key="6">
    <source>
        <dbReference type="Proteomes" id="UP001597326"/>
    </source>
</evidence>
<organism evidence="5 6">
    <name type="scientific">Luteococcus peritonei</name>
    <dbReference type="NCBI Taxonomy" id="88874"/>
    <lineage>
        <taxon>Bacteria</taxon>
        <taxon>Bacillati</taxon>
        <taxon>Actinomycetota</taxon>
        <taxon>Actinomycetes</taxon>
        <taxon>Propionibacteriales</taxon>
        <taxon>Propionibacteriaceae</taxon>
        <taxon>Luteococcus</taxon>
    </lineage>
</organism>
<name>A0ABW4RU84_9ACTN</name>
<dbReference type="Pfam" id="PF13579">
    <property type="entry name" value="Glyco_trans_4_4"/>
    <property type="match status" value="1"/>
</dbReference>
<gene>
    <name evidence="5" type="ORF">ACFSCS_04300</name>
</gene>
<accession>A0ABW4RU84</accession>
<proteinExistence type="predicted"/>
<dbReference type="InterPro" id="IPR001296">
    <property type="entry name" value="Glyco_trans_1"/>
</dbReference>
<dbReference type="Proteomes" id="UP001597326">
    <property type="component" value="Unassembled WGS sequence"/>
</dbReference>
<dbReference type="InterPro" id="IPR028098">
    <property type="entry name" value="Glyco_trans_4-like_N"/>
</dbReference>
<evidence type="ECO:0000256" key="1">
    <source>
        <dbReference type="ARBA" id="ARBA00022676"/>
    </source>
</evidence>
<feature type="domain" description="Glycosyltransferase subfamily 4-like N-terminal" evidence="4">
    <location>
        <begin position="37"/>
        <end position="192"/>
    </location>
</feature>
<dbReference type="EMBL" id="JBHUFZ010000009">
    <property type="protein sequence ID" value="MFD1889410.1"/>
    <property type="molecule type" value="Genomic_DNA"/>
</dbReference>
<keyword evidence="1" id="KW-0328">Glycosyltransferase</keyword>
<dbReference type="PANTHER" id="PTHR46401">
    <property type="entry name" value="GLYCOSYLTRANSFERASE WBBK-RELATED"/>
    <property type="match status" value="1"/>
</dbReference>
<keyword evidence="6" id="KW-1185">Reference proteome</keyword>
<evidence type="ECO:0000259" key="3">
    <source>
        <dbReference type="Pfam" id="PF00534"/>
    </source>
</evidence>
<dbReference type="SUPFAM" id="SSF53756">
    <property type="entry name" value="UDP-Glycosyltransferase/glycogen phosphorylase"/>
    <property type="match status" value="1"/>
</dbReference>
<protein>
    <submittedName>
        <fullName evidence="5">Glycosyltransferase family 4 protein</fullName>
    </submittedName>
</protein>